<dbReference type="Proteomes" id="UP000030700">
    <property type="component" value="Unassembled WGS sequence"/>
</dbReference>
<dbReference type="STRING" id="1499966.U14_02697"/>
<accession>A0A081BM37</accession>
<dbReference type="GO" id="GO:0044550">
    <property type="term" value="P:secondary metabolite biosynthetic process"/>
    <property type="evidence" value="ECO:0007669"/>
    <property type="project" value="TreeGrafter"/>
</dbReference>
<dbReference type="Pfam" id="PF08541">
    <property type="entry name" value="ACP_syn_III_C"/>
    <property type="match status" value="1"/>
</dbReference>
<evidence type="ECO:0000256" key="2">
    <source>
        <dbReference type="ARBA" id="ARBA00023315"/>
    </source>
</evidence>
<evidence type="ECO:0000256" key="1">
    <source>
        <dbReference type="ARBA" id="ARBA00022679"/>
    </source>
</evidence>
<reference evidence="4" key="1">
    <citation type="journal article" date="2015" name="PeerJ">
        <title>First genomic representation of candidate bacterial phylum KSB3 points to enhanced environmental sensing as a trigger of wastewater bulking.</title>
        <authorList>
            <person name="Sekiguchi Y."/>
            <person name="Ohashi A."/>
            <person name="Parks D.H."/>
            <person name="Yamauchi T."/>
            <person name="Tyson G.W."/>
            <person name="Hugenholtz P."/>
        </authorList>
    </citation>
    <scope>NUCLEOTIDE SEQUENCE [LARGE SCALE GENOMIC DNA]</scope>
</reference>
<dbReference type="EMBL" id="DF820457">
    <property type="protein sequence ID" value="GAK51453.1"/>
    <property type="molecule type" value="Genomic_DNA"/>
</dbReference>
<dbReference type="SUPFAM" id="SSF53901">
    <property type="entry name" value="Thiolase-like"/>
    <property type="match status" value="1"/>
</dbReference>
<keyword evidence="2" id="KW-0012">Acyltransferase</keyword>
<evidence type="ECO:0000259" key="3">
    <source>
        <dbReference type="Pfam" id="PF08541"/>
    </source>
</evidence>
<evidence type="ECO:0000313" key="4">
    <source>
        <dbReference type="EMBL" id="GAK51453.1"/>
    </source>
</evidence>
<proteinExistence type="predicted"/>
<dbReference type="NCBIfam" id="NF006720">
    <property type="entry name" value="PRK09258.1"/>
    <property type="match status" value="1"/>
</dbReference>
<keyword evidence="1" id="KW-0808">Transferase</keyword>
<dbReference type="PANTHER" id="PTHR34069:SF3">
    <property type="entry name" value="ACYL-COA:ACYL-COA ALKYLTRANSFERASE"/>
    <property type="match status" value="1"/>
</dbReference>
<organism evidence="4">
    <name type="scientific">Candidatus Moduliflexus flocculans</name>
    <dbReference type="NCBI Taxonomy" id="1499966"/>
    <lineage>
        <taxon>Bacteria</taxon>
        <taxon>Candidatus Moduliflexota</taxon>
        <taxon>Candidatus Moduliflexia</taxon>
        <taxon>Candidatus Moduliflexales</taxon>
        <taxon>Candidatus Moduliflexaceae</taxon>
    </lineage>
</organism>
<dbReference type="PANTHER" id="PTHR34069">
    <property type="entry name" value="3-OXOACYL-[ACYL-CARRIER-PROTEIN] SYNTHASE 3"/>
    <property type="match status" value="1"/>
</dbReference>
<dbReference type="InterPro" id="IPR016039">
    <property type="entry name" value="Thiolase-like"/>
</dbReference>
<dbReference type="Gene3D" id="3.40.47.10">
    <property type="match status" value="2"/>
</dbReference>
<dbReference type="HOGENOM" id="CLU_039592_4_2_0"/>
<sequence>MFGSTAAFLILTEIQRLRLIVFNVVYMMKPNPDRVLNPVRVHFPSFMKYTRVFLDAIGYEFAPVVVTSSELEDRLKPIYKKLYLPEGQLEALTGIIERRWWHPGFRVSDGAIAAAKKALAKSPVRPDDLDVLIYAGVCRESFEPATACRVAAFVGVKPAAAVYDISNACLGVLNGILDLANRIELGQIRAGMVVSCESARDIMLSTIERLARMQDMESFKYSLATLTGGSGAVALILTDGSFSEKPRRRLVGGVTQTAPQFYDLCWWGVDTDPQSPHWQYMRTDSVSVLENGVALGKRTWEAFLNELNWSPEMVDRVICHQVGSAHQQTILRTLGISEEKDFVTYPYLGNIGTVSLPLTAGLAEERDALETGDRVAFLGIGSGLNCLMLGWEW</sequence>
<keyword evidence="5" id="KW-1185">Reference proteome</keyword>
<dbReference type="InterPro" id="IPR013747">
    <property type="entry name" value="ACP_syn_III_C"/>
</dbReference>
<gene>
    <name evidence="4" type="ORF">U14_02697</name>
</gene>
<dbReference type="AlphaFoldDB" id="A0A081BM37"/>
<protein>
    <submittedName>
        <fullName evidence="4">3-Oxoacyl-(Acyl-carrier-protein (ACP)) synthase III C terminal domain protein</fullName>
    </submittedName>
</protein>
<name>A0A081BM37_9BACT</name>
<feature type="domain" description="Beta-ketoacyl-[acyl-carrier-protein] synthase III C-terminal" evidence="3">
    <location>
        <begin position="304"/>
        <end position="390"/>
    </location>
</feature>
<dbReference type="GO" id="GO:0016746">
    <property type="term" value="F:acyltransferase activity"/>
    <property type="evidence" value="ECO:0007669"/>
    <property type="project" value="UniProtKB-KW"/>
</dbReference>
<evidence type="ECO:0000313" key="5">
    <source>
        <dbReference type="Proteomes" id="UP000030700"/>
    </source>
</evidence>